<sequence length="67" mass="7653">MEERESVKEFLDRLSKVVTQIMLLGEELSDQRVIEKLLSSSMHCKLQNKGGLKRSCASNNKDNTKLD</sequence>
<gene>
    <name evidence="2" type="ORF">CR513_09838</name>
</gene>
<name>A0A371HTT8_MUCPR</name>
<comment type="caution">
    <text evidence="2">The sequence shown here is derived from an EMBL/GenBank/DDBJ whole genome shotgun (WGS) entry which is preliminary data.</text>
</comment>
<evidence type="ECO:0000313" key="2">
    <source>
        <dbReference type="EMBL" id="RDY06215.1"/>
    </source>
</evidence>
<evidence type="ECO:0000256" key="1">
    <source>
        <dbReference type="SAM" id="MobiDB-lite"/>
    </source>
</evidence>
<dbReference type="Proteomes" id="UP000257109">
    <property type="component" value="Unassembled WGS sequence"/>
</dbReference>
<keyword evidence="3" id="KW-1185">Reference proteome</keyword>
<dbReference type="AlphaFoldDB" id="A0A371HTT8"/>
<protein>
    <submittedName>
        <fullName evidence="2">Uncharacterized protein</fullName>
    </submittedName>
</protein>
<organism evidence="2 3">
    <name type="scientific">Mucuna pruriens</name>
    <name type="common">Velvet bean</name>
    <name type="synonym">Dolichos pruriens</name>
    <dbReference type="NCBI Taxonomy" id="157652"/>
    <lineage>
        <taxon>Eukaryota</taxon>
        <taxon>Viridiplantae</taxon>
        <taxon>Streptophyta</taxon>
        <taxon>Embryophyta</taxon>
        <taxon>Tracheophyta</taxon>
        <taxon>Spermatophyta</taxon>
        <taxon>Magnoliopsida</taxon>
        <taxon>eudicotyledons</taxon>
        <taxon>Gunneridae</taxon>
        <taxon>Pentapetalae</taxon>
        <taxon>rosids</taxon>
        <taxon>fabids</taxon>
        <taxon>Fabales</taxon>
        <taxon>Fabaceae</taxon>
        <taxon>Papilionoideae</taxon>
        <taxon>50 kb inversion clade</taxon>
        <taxon>NPAAA clade</taxon>
        <taxon>indigoferoid/millettioid clade</taxon>
        <taxon>Phaseoleae</taxon>
        <taxon>Mucuna</taxon>
    </lineage>
</organism>
<reference evidence="2" key="1">
    <citation type="submission" date="2018-05" db="EMBL/GenBank/DDBJ databases">
        <title>Draft genome of Mucuna pruriens seed.</title>
        <authorList>
            <person name="Nnadi N.E."/>
            <person name="Vos R."/>
            <person name="Hasami M.H."/>
            <person name="Devisetty U.K."/>
            <person name="Aguiy J.C."/>
        </authorList>
    </citation>
    <scope>NUCLEOTIDE SEQUENCE [LARGE SCALE GENOMIC DNA]</scope>
    <source>
        <strain evidence="2">JCA_2017</strain>
    </source>
</reference>
<feature type="region of interest" description="Disordered" evidence="1">
    <location>
        <begin position="48"/>
        <end position="67"/>
    </location>
</feature>
<feature type="non-terminal residue" evidence="2">
    <location>
        <position position="1"/>
    </location>
</feature>
<proteinExistence type="predicted"/>
<evidence type="ECO:0000313" key="3">
    <source>
        <dbReference type="Proteomes" id="UP000257109"/>
    </source>
</evidence>
<dbReference type="EMBL" id="QJKJ01001726">
    <property type="protein sequence ID" value="RDY06215.1"/>
    <property type="molecule type" value="Genomic_DNA"/>
</dbReference>
<accession>A0A371HTT8</accession>